<evidence type="ECO:0000256" key="1">
    <source>
        <dbReference type="SAM" id="MobiDB-lite"/>
    </source>
</evidence>
<keyword evidence="4" id="KW-1185">Reference proteome</keyword>
<protein>
    <submittedName>
        <fullName evidence="3">Uncharacterized protein</fullName>
    </submittedName>
</protein>
<feature type="transmembrane region" description="Helical" evidence="2">
    <location>
        <begin position="114"/>
        <end position="133"/>
    </location>
</feature>
<keyword evidence="2" id="KW-0472">Membrane</keyword>
<organism evidence="3 4">
    <name type="scientific">Ditylenchus destructor</name>
    <dbReference type="NCBI Taxonomy" id="166010"/>
    <lineage>
        <taxon>Eukaryota</taxon>
        <taxon>Metazoa</taxon>
        <taxon>Ecdysozoa</taxon>
        <taxon>Nematoda</taxon>
        <taxon>Chromadorea</taxon>
        <taxon>Rhabditida</taxon>
        <taxon>Tylenchina</taxon>
        <taxon>Tylenchomorpha</taxon>
        <taxon>Sphaerularioidea</taxon>
        <taxon>Anguinidae</taxon>
        <taxon>Anguininae</taxon>
        <taxon>Ditylenchus</taxon>
    </lineage>
</organism>
<feature type="transmembrane region" description="Helical" evidence="2">
    <location>
        <begin position="92"/>
        <end position="108"/>
    </location>
</feature>
<dbReference type="AlphaFoldDB" id="A0AAD4MRK8"/>
<proteinExistence type="predicted"/>
<keyword evidence="2" id="KW-1133">Transmembrane helix</keyword>
<comment type="caution">
    <text evidence="3">The sequence shown here is derived from an EMBL/GenBank/DDBJ whole genome shotgun (WGS) entry which is preliminary data.</text>
</comment>
<evidence type="ECO:0000313" key="3">
    <source>
        <dbReference type="EMBL" id="KAI1703128.1"/>
    </source>
</evidence>
<evidence type="ECO:0000256" key="2">
    <source>
        <dbReference type="SAM" id="Phobius"/>
    </source>
</evidence>
<feature type="region of interest" description="Disordered" evidence="1">
    <location>
        <begin position="1"/>
        <end position="24"/>
    </location>
</feature>
<dbReference type="Proteomes" id="UP001201812">
    <property type="component" value="Unassembled WGS sequence"/>
</dbReference>
<keyword evidence="2" id="KW-0812">Transmembrane</keyword>
<evidence type="ECO:0000313" key="4">
    <source>
        <dbReference type="Proteomes" id="UP001201812"/>
    </source>
</evidence>
<feature type="region of interest" description="Disordered" evidence="1">
    <location>
        <begin position="36"/>
        <end position="57"/>
    </location>
</feature>
<accession>A0AAD4MRK8</accession>
<dbReference type="EMBL" id="JAKKPZ010000087">
    <property type="protein sequence ID" value="KAI1703128.1"/>
    <property type="molecule type" value="Genomic_DNA"/>
</dbReference>
<reference evidence="3" key="1">
    <citation type="submission" date="2022-01" db="EMBL/GenBank/DDBJ databases">
        <title>Genome Sequence Resource for Two Populations of Ditylenchus destructor, the Migratory Endoparasitic Phytonematode.</title>
        <authorList>
            <person name="Zhang H."/>
            <person name="Lin R."/>
            <person name="Xie B."/>
        </authorList>
    </citation>
    <scope>NUCLEOTIDE SEQUENCE</scope>
    <source>
        <strain evidence="3">BazhouSP</strain>
    </source>
</reference>
<gene>
    <name evidence="3" type="ORF">DdX_15063</name>
</gene>
<name>A0AAD4MRK8_9BILA</name>
<sequence>MTCPESNARSSHHTLSTRSWPASVNSPTGRCFLLHFPRPQEHNPNSQGHPSARHSPYGGGRALINKTTALCPFRTESKKLIWARRLARARDMFASLHCAIFVFISPSGHSDRHVPVYLFIGLAAVMATVPAFGHNGSVFAVRS</sequence>